<dbReference type="EMBL" id="GL629765">
    <property type="protein sequence ID" value="EFX03619.1"/>
    <property type="molecule type" value="Genomic_DNA"/>
</dbReference>
<keyword evidence="2" id="KW-0479">Metal-binding</keyword>
<dbReference type="GO" id="GO:0008270">
    <property type="term" value="F:zinc ion binding"/>
    <property type="evidence" value="ECO:0007669"/>
    <property type="project" value="InterPro"/>
</dbReference>
<name>F0XF55_GROCL</name>
<accession>F0XF55</accession>
<dbReference type="PROSITE" id="PS50048">
    <property type="entry name" value="ZN2_CY6_FUNGAL_2"/>
    <property type="match status" value="1"/>
</dbReference>
<dbReference type="GeneID" id="25978795"/>
<evidence type="ECO:0000256" key="2">
    <source>
        <dbReference type="ARBA" id="ARBA00022723"/>
    </source>
</evidence>
<dbReference type="PROSITE" id="PS00463">
    <property type="entry name" value="ZN2_CY6_FUNGAL_1"/>
    <property type="match status" value="1"/>
</dbReference>
<gene>
    <name evidence="7" type="ORF">CMQ_547</name>
</gene>
<dbReference type="SUPFAM" id="SSF57701">
    <property type="entry name" value="Zn2/Cys6 DNA-binding domain"/>
    <property type="match status" value="1"/>
</dbReference>
<evidence type="ECO:0000256" key="3">
    <source>
        <dbReference type="ARBA" id="ARBA00023125"/>
    </source>
</evidence>
<evidence type="ECO:0000313" key="7">
    <source>
        <dbReference type="EMBL" id="EFX03619.1"/>
    </source>
</evidence>
<dbReference type="Pfam" id="PF00172">
    <property type="entry name" value="Zn_clus"/>
    <property type="match status" value="1"/>
</dbReference>
<reference evidence="7 8" key="1">
    <citation type="journal article" date="2011" name="Proc. Natl. Acad. Sci. U.S.A.">
        <title>Genome and transcriptome analyses of the mountain pine beetle-fungal symbiont Grosmannia clavigera, a lodgepole pine pathogen.</title>
        <authorList>
            <person name="DiGuistini S."/>
            <person name="Wang Y."/>
            <person name="Liao N.Y."/>
            <person name="Taylor G."/>
            <person name="Tanguay P."/>
            <person name="Feau N."/>
            <person name="Henrissat B."/>
            <person name="Chan S.K."/>
            <person name="Hesse-Orce U."/>
            <person name="Alamouti S.M."/>
            <person name="Tsui C.K.M."/>
            <person name="Docking R.T."/>
            <person name="Levasseur A."/>
            <person name="Haridas S."/>
            <person name="Robertson G."/>
            <person name="Birol I."/>
            <person name="Holt R.A."/>
            <person name="Marra M.A."/>
            <person name="Hamelin R.C."/>
            <person name="Hirst M."/>
            <person name="Jones S.J.M."/>
            <person name="Bohlmann J."/>
            <person name="Breuil C."/>
        </authorList>
    </citation>
    <scope>NUCLEOTIDE SEQUENCE [LARGE SCALE GENOMIC DNA]</scope>
    <source>
        <strain evidence="8">kw1407 / UAMH 11150</strain>
    </source>
</reference>
<proteinExistence type="predicted"/>
<dbReference type="CDD" id="cd00067">
    <property type="entry name" value="GAL4"/>
    <property type="match status" value="1"/>
</dbReference>
<dbReference type="InParanoid" id="F0XF55"/>
<evidence type="ECO:0000256" key="4">
    <source>
        <dbReference type="ARBA" id="ARBA00023242"/>
    </source>
</evidence>
<dbReference type="HOGENOM" id="CLU_573705_0_0_1"/>
<dbReference type="GO" id="GO:0000981">
    <property type="term" value="F:DNA-binding transcription factor activity, RNA polymerase II-specific"/>
    <property type="evidence" value="ECO:0007669"/>
    <property type="project" value="InterPro"/>
</dbReference>
<dbReference type="Gene3D" id="4.10.240.10">
    <property type="entry name" value="Zn(2)-C6 fungal-type DNA-binding domain"/>
    <property type="match status" value="1"/>
</dbReference>
<feature type="compositionally biased region" description="Basic and acidic residues" evidence="5">
    <location>
        <begin position="467"/>
        <end position="476"/>
    </location>
</feature>
<keyword evidence="3" id="KW-0238">DNA-binding</keyword>
<dbReference type="PANTHER" id="PTHR46910">
    <property type="entry name" value="TRANSCRIPTION FACTOR PDR1"/>
    <property type="match status" value="1"/>
</dbReference>
<dbReference type="RefSeq" id="XP_014173101.1">
    <property type="nucleotide sequence ID" value="XM_014317626.1"/>
</dbReference>
<feature type="domain" description="Zn(2)-C6 fungal-type" evidence="6">
    <location>
        <begin position="29"/>
        <end position="58"/>
    </location>
</feature>
<dbReference type="PANTHER" id="PTHR46910:SF3">
    <property type="entry name" value="HALOTOLERANCE PROTEIN 9-RELATED"/>
    <property type="match status" value="1"/>
</dbReference>
<dbReference type="OrthoDB" id="2283488at2759"/>
<dbReference type="CDD" id="cd12148">
    <property type="entry name" value="fungal_TF_MHR"/>
    <property type="match status" value="1"/>
</dbReference>
<evidence type="ECO:0000259" key="6">
    <source>
        <dbReference type="PROSITE" id="PS50048"/>
    </source>
</evidence>
<feature type="region of interest" description="Disordered" evidence="5">
    <location>
        <begin position="1"/>
        <end position="20"/>
    </location>
</feature>
<dbReference type="GO" id="GO:0003677">
    <property type="term" value="F:DNA binding"/>
    <property type="evidence" value="ECO:0007669"/>
    <property type="project" value="UniProtKB-KW"/>
</dbReference>
<dbReference type="Proteomes" id="UP000007796">
    <property type="component" value="Unassembled WGS sequence"/>
</dbReference>
<dbReference type="InterPro" id="IPR001138">
    <property type="entry name" value="Zn2Cys6_DnaBD"/>
</dbReference>
<dbReference type="AlphaFoldDB" id="F0XF55"/>
<evidence type="ECO:0000256" key="5">
    <source>
        <dbReference type="SAM" id="MobiDB-lite"/>
    </source>
</evidence>
<comment type="subcellular location">
    <subcellularLocation>
        <location evidence="1">Nucleus</location>
    </subcellularLocation>
</comment>
<keyword evidence="8" id="KW-1185">Reference proteome</keyword>
<dbReference type="SMART" id="SM00066">
    <property type="entry name" value="GAL4"/>
    <property type="match status" value="1"/>
</dbReference>
<evidence type="ECO:0000313" key="8">
    <source>
        <dbReference type="Proteomes" id="UP000007796"/>
    </source>
</evidence>
<dbReference type="InterPro" id="IPR050987">
    <property type="entry name" value="AtrR-like"/>
</dbReference>
<dbReference type="GO" id="GO:0005634">
    <property type="term" value="C:nucleus"/>
    <property type="evidence" value="ECO:0007669"/>
    <property type="project" value="UniProtKB-SubCell"/>
</dbReference>
<keyword evidence="4" id="KW-0539">Nucleus</keyword>
<sequence length="476" mass="52586">MFSSFYSQPPLPASTPRSRTARRAQVRRACHFCRLTRAKCDSQLPCHNCQHKGRICMITASDRRGRASQVVQTHTPKTGLIVEVAGTTGQLSPTAPLVPLTPLWKGLRVGDVYYGPSSMTYFRNRLYAFPNTILRRQQPDVASHLRSLCRPSATLAGLPPPEMPHAQEDLDLWWLWQQRLPHTLRLSCGLLGAQYLDNCGLPSSAHSHVAAALRTAVSLGMHCSYVSVAVDQDDVSYSATELLQVLAGRLWASLTAMDADLSVRLGHPMLVLGLGLGLGMVTSMGWDQDTVLLCRPTSSPRLARLLGAIYVMSPAVEDETKDDDDDGRQNSQNRQEDLGWECLGGLEAQEGLEGESPHSTTWLTYHDQCTRLIHLVGTNHADFYRHCEHLFRQHVASVTSSSSSSSLHTDPNIREAAARFLVSRTSALYAWAGAVPYRLQTPRSRLPDHDRARPFDTTSTASPLDLCPHRDPATPL</sequence>
<evidence type="ECO:0000256" key="1">
    <source>
        <dbReference type="ARBA" id="ARBA00004123"/>
    </source>
</evidence>
<feature type="compositionally biased region" description="Basic and acidic residues" evidence="5">
    <location>
        <begin position="445"/>
        <end position="454"/>
    </location>
</feature>
<dbReference type="InterPro" id="IPR036864">
    <property type="entry name" value="Zn2-C6_fun-type_DNA-bd_sf"/>
</dbReference>
<organism evidence="8">
    <name type="scientific">Grosmannia clavigera (strain kw1407 / UAMH 11150)</name>
    <name type="common">Blue stain fungus</name>
    <name type="synonym">Graphiocladiella clavigera</name>
    <dbReference type="NCBI Taxonomy" id="655863"/>
    <lineage>
        <taxon>Eukaryota</taxon>
        <taxon>Fungi</taxon>
        <taxon>Dikarya</taxon>
        <taxon>Ascomycota</taxon>
        <taxon>Pezizomycotina</taxon>
        <taxon>Sordariomycetes</taxon>
        <taxon>Sordariomycetidae</taxon>
        <taxon>Ophiostomatales</taxon>
        <taxon>Ophiostomataceae</taxon>
        <taxon>Leptographium</taxon>
    </lineage>
</organism>
<feature type="region of interest" description="Disordered" evidence="5">
    <location>
        <begin position="442"/>
        <end position="476"/>
    </location>
</feature>
<protein>
    <submittedName>
        <fullName evidence="7">Fungal specific transcription factor</fullName>
    </submittedName>
</protein>